<name>A0A6C0IML0_9ZZZZ</name>
<organism evidence="2">
    <name type="scientific">viral metagenome</name>
    <dbReference type="NCBI Taxonomy" id="1070528"/>
    <lineage>
        <taxon>unclassified sequences</taxon>
        <taxon>metagenomes</taxon>
        <taxon>organismal metagenomes</taxon>
    </lineage>
</organism>
<dbReference type="EMBL" id="MN740221">
    <property type="protein sequence ID" value="QHT94424.1"/>
    <property type="molecule type" value="Genomic_DNA"/>
</dbReference>
<proteinExistence type="predicted"/>
<dbReference type="AlphaFoldDB" id="A0A6C0IML0"/>
<evidence type="ECO:0000313" key="2">
    <source>
        <dbReference type="EMBL" id="QHT94424.1"/>
    </source>
</evidence>
<reference evidence="2" key="1">
    <citation type="journal article" date="2020" name="Nature">
        <title>Giant virus diversity and host interactions through global metagenomics.</title>
        <authorList>
            <person name="Schulz F."/>
            <person name="Roux S."/>
            <person name="Paez-Espino D."/>
            <person name="Jungbluth S."/>
            <person name="Walsh D.A."/>
            <person name="Denef V.J."/>
            <person name="McMahon K.D."/>
            <person name="Konstantinidis K.T."/>
            <person name="Eloe-Fadrosh E.A."/>
            <person name="Kyrpides N.C."/>
            <person name="Woyke T."/>
        </authorList>
    </citation>
    <scope>NUCLEOTIDE SEQUENCE</scope>
    <source>
        <strain evidence="2">GVMAG-M-3300024258-28</strain>
    </source>
</reference>
<sequence>MNLQFTRTPINGPRPTKKNTITIQNNQPIDQTERYYNTTSLQINMLDRLKNTKPCNCGK</sequence>
<evidence type="ECO:0000256" key="1">
    <source>
        <dbReference type="SAM" id="MobiDB-lite"/>
    </source>
</evidence>
<feature type="region of interest" description="Disordered" evidence="1">
    <location>
        <begin position="1"/>
        <end position="21"/>
    </location>
</feature>
<protein>
    <submittedName>
        <fullName evidence="2">Uncharacterized protein</fullName>
    </submittedName>
</protein>
<accession>A0A6C0IML0</accession>